<evidence type="ECO:0000256" key="1">
    <source>
        <dbReference type="ARBA" id="ARBA00004123"/>
    </source>
</evidence>
<dbReference type="InterPro" id="IPR009057">
    <property type="entry name" value="Homeodomain-like_sf"/>
</dbReference>
<dbReference type="GO" id="GO:0048468">
    <property type="term" value="P:cell development"/>
    <property type="evidence" value="ECO:0007669"/>
    <property type="project" value="TreeGrafter"/>
</dbReference>
<keyword evidence="4 6" id="KW-0371">Homeobox</keyword>
<dbReference type="SMART" id="SM00389">
    <property type="entry name" value="HOX"/>
    <property type="match status" value="1"/>
</dbReference>
<dbReference type="InterPro" id="IPR008422">
    <property type="entry name" value="KN_HD"/>
</dbReference>
<reference evidence="9" key="1">
    <citation type="submission" date="2022-07" db="EMBL/GenBank/DDBJ databases">
        <authorList>
            <person name="Trinca V."/>
            <person name="Uliana J.V.C."/>
            <person name="Torres T.T."/>
            <person name="Ward R.J."/>
            <person name="Monesi N."/>
        </authorList>
    </citation>
    <scope>NUCLEOTIDE SEQUENCE</scope>
    <source>
        <strain evidence="9">HSMRA1968</strain>
        <tissue evidence="9">Whole embryos</tissue>
    </source>
</reference>
<evidence type="ECO:0000256" key="2">
    <source>
        <dbReference type="ARBA" id="ARBA00008446"/>
    </source>
</evidence>
<evidence type="ECO:0000256" key="4">
    <source>
        <dbReference type="ARBA" id="ARBA00023155"/>
    </source>
</evidence>
<feature type="compositionally biased region" description="Polar residues" evidence="7">
    <location>
        <begin position="168"/>
        <end position="183"/>
    </location>
</feature>
<dbReference type="PROSITE" id="PS50071">
    <property type="entry name" value="HOMEOBOX_2"/>
    <property type="match status" value="1"/>
</dbReference>
<dbReference type="PANTHER" id="PTHR11211:SF3">
    <property type="entry name" value="HOMEOBOX PROTEIN MOHAWK"/>
    <property type="match status" value="1"/>
</dbReference>
<dbReference type="GO" id="GO:0001654">
    <property type="term" value="P:eye development"/>
    <property type="evidence" value="ECO:0007669"/>
    <property type="project" value="UniProtKB-ARBA"/>
</dbReference>
<dbReference type="Proteomes" id="UP001151699">
    <property type="component" value="Chromosome A"/>
</dbReference>
<dbReference type="EMBL" id="WJQU01000001">
    <property type="protein sequence ID" value="KAJ6649891.1"/>
    <property type="molecule type" value="Genomic_DNA"/>
</dbReference>
<dbReference type="GO" id="GO:0009887">
    <property type="term" value="P:animal organ morphogenesis"/>
    <property type="evidence" value="ECO:0007669"/>
    <property type="project" value="UniProtKB-ARBA"/>
</dbReference>
<sequence>MLKDWLVRRRDNPYPSREEKKALAVKTGLTYIQICNWFANWRRKLKNAGREPQKKTWGHLIKNYNTSANGNVEQFSICSSDSIWGDEERSNAMMYDFDSRSECYRNSMDYNCNEFEDAQRQSLHHSGKESGDHDYKEYLTSANNGRTDFTKRLSGGFPKEQCFQVSSTTNTPTTVKPNATEGKSTPGLFSNAKYKNHMMEKYLRGLDCANKSNGGVELSKWLESTANFQPNKNNYIEWESNRTKPIRNKQQLVVDTNNHEKEELEAAETLTSLAGNYRNRMIEHS</sequence>
<gene>
    <name evidence="9" type="primary">MKX</name>
    <name evidence="9" type="ORF">Bhyg_05132</name>
</gene>
<evidence type="ECO:0000256" key="7">
    <source>
        <dbReference type="SAM" id="MobiDB-lite"/>
    </source>
</evidence>
<accession>A0A9Q0NHN1</accession>
<dbReference type="AlphaFoldDB" id="A0A9Q0NHN1"/>
<evidence type="ECO:0000259" key="8">
    <source>
        <dbReference type="PROSITE" id="PS50071"/>
    </source>
</evidence>
<feature type="region of interest" description="Disordered" evidence="7">
    <location>
        <begin position="168"/>
        <end position="187"/>
    </location>
</feature>
<evidence type="ECO:0000313" key="10">
    <source>
        <dbReference type="Proteomes" id="UP001151699"/>
    </source>
</evidence>
<dbReference type="InterPro" id="IPR001356">
    <property type="entry name" value="HD"/>
</dbReference>
<feature type="domain" description="Homeobox" evidence="8">
    <location>
        <begin position="1"/>
        <end position="48"/>
    </location>
</feature>
<protein>
    <submittedName>
        <fullName evidence="9">Homeobox protein Mohawk</fullName>
    </submittedName>
</protein>
<comment type="caution">
    <text evidence="9">The sequence shown here is derived from an EMBL/GenBank/DDBJ whole genome shotgun (WGS) entry which is preliminary data.</text>
</comment>
<dbReference type="SUPFAM" id="SSF46689">
    <property type="entry name" value="Homeodomain-like"/>
    <property type="match status" value="1"/>
</dbReference>
<dbReference type="GO" id="GO:0005634">
    <property type="term" value="C:nucleus"/>
    <property type="evidence" value="ECO:0007669"/>
    <property type="project" value="UniProtKB-SubCell"/>
</dbReference>
<proteinExistence type="inferred from homology"/>
<evidence type="ECO:0000256" key="6">
    <source>
        <dbReference type="PROSITE-ProRule" id="PRU00108"/>
    </source>
</evidence>
<dbReference type="GO" id="GO:0000978">
    <property type="term" value="F:RNA polymerase II cis-regulatory region sequence-specific DNA binding"/>
    <property type="evidence" value="ECO:0007669"/>
    <property type="project" value="TreeGrafter"/>
</dbReference>
<evidence type="ECO:0000256" key="5">
    <source>
        <dbReference type="ARBA" id="ARBA00023242"/>
    </source>
</evidence>
<name>A0A9Q0NHN1_9DIPT</name>
<organism evidence="9 10">
    <name type="scientific">Pseudolycoriella hygida</name>
    <dbReference type="NCBI Taxonomy" id="35572"/>
    <lineage>
        <taxon>Eukaryota</taxon>
        <taxon>Metazoa</taxon>
        <taxon>Ecdysozoa</taxon>
        <taxon>Arthropoda</taxon>
        <taxon>Hexapoda</taxon>
        <taxon>Insecta</taxon>
        <taxon>Pterygota</taxon>
        <taxon>Neoptera</taxon>
        <taxon>Endopterygota</taxon>
        <taxon>Diptera</taxon>
        <taxon>Nematocera</taxon>
        <taxon>Sciaroidea</taxon>
        <taxon>Sciaridae</taxon>
        <taxon>Pseudolycoriella</taxon>
    </lineage>
</organism>
<keyword evidence="3 6" id="KW-0238">DNA-binding</keyword>
<keyword evidence="10" id="KW-1185">Reference proteome</keyword>
<dbReference type="Pfam" id="PF05920">
    <property type="entry name" value="Homeobox_KN"/>
    <property type="match status" value="1"/>
</dbReference>
<comment type="similarity">
    <text evidence="2">Belongs to the TALE/IRO homeobox family.</text>
</comment>
<evidence type="ECO:0000256" key="3">
    <source>
        <dbReference type="ARBA" id="ARBA00023125"/>
    </source>
</evidence>
<dbReference type="CDD" id="cd00086">
    <property type="entry name" value="homeodomain"/>
    <property type="match status" value="1"/>
</dbReference>
<dbReference type="GO" id="GO:0000981">
    <property type="term" value="F:DNA-binding transcription factor activity, RNA polymerase II-specific"/>
    <property type="evidence" value="ECO:0007669"/>
    <property type="project" value="TreeGrafter"/>
</dbReference>
<dbReference type="OrthoDB" id="21495at2759"/>
<dbReference type="PANTHER" id="PTHR11211">
    <property type="entry name" value="IROQUOIS-CLASS HOMEODOMAIN PROTEIN IRX"/>
    <property type="match status" value="1"/>
</dbReference>
<evidence type="ECO:0000313" key="9">
    <source>
        <dbReference type="EMBL" id="KAJ6649891.1"/>
    </source>
</evidence>
<dbReference type="GO" id="GO:0048646">
    <property type="term" value="P:anatomical structure formation involved in morphogenesis"/>
    <property type="evidence" value="ECO:0007669"/>
    <property type="project" value="UniProtKB-ARBA"/>
</dbReference>
<keyword evidence="5 6" id="KW-0539">Nucleus</keyword>
<feature type="DNA-binding region" description="Homeobox" evidence="6">
    <location>
        <begin position="3"/>
        <end position="49"/>
    </location>
</feature>
<dbReference type="Gene3D" id="1.10.10.60">
    <property type="entry name" value="Homeodomain-like"/>
    <property type="match status" value="1"/>
</dbReference>
<dbReference type="GO" id="GO:0007517">
    <property type="term" value="P:muscle organ development"/>
    <property type="evidence" value="ECO:0007669"/>
    <property type="project" value="TreeGrafter"/>
</dbReference>
<comment type="subcellular location">
    <subcellularLocation>
        <location evidence="1 6">Nucleus</location>
    </subcellularLocation>
</comment>